<reference evidence="2 3" key="1">
    <citation type="journal article" date="2019" name="Int. J. Syst. Evol. Microbiol.">
        <title>The Global Catalogue of Microorganisms (GCM) 10K type strain sequencing project: providing services to taxonomists for standard genome sequencing and annotation.</title>
        <authorList>
            <consortium name="The Broad Institute Genomics Platform"/>
            <consortium name="The Broad Institute Genome Sequencing Center for Infectious Disease"/>
            <person name="Wu L."/>
            <person name="Ma J."/>
        </authorList>
    </citation>
    <scope>NUCLEOTIDE SEQUENCE [LARGE SCALE GENOMIC DNA]</scope>
    <source>
        <strain evidence="2 3">CGMCC 1.3239</strain>
    </source>
</reference>
<accession>A0ABD5SH73</accession>
<feature type="non-terminal residue" evidence="2">
    <location>
        <position position="408"/>
    </location>
</feature>
<dbReference type="Proteomes" id="UP001596442">
    <property type="component" value="Unassembled WGS sequence"/>
</dbReference>
<comment type="caution">
    <text evidence="2">The sequence shown here is derived from an EMBL/GenBank/DDBJ whole genome shotgun (WGS) entry which is preliminary data.</text>
</comment>
<organism evidence="2 3">
    <name type="scientific">Halorubrum tibetense</name>
    <dbReference type="NCBI Taxonomy" id="175631"/>
    <lineage>
        <taxon>Archaea</taxon>
        <taxon>Methanobacteriati</taxon>
        <taxon>Methanobacteriota</taxon>
        <taxon>Stenosarchaea group</taxon>
        <taxon>Halobacteria</taxon>
        <taxon>Halobacteriales</taxon>
        <taxon>Haloferacaceae</taxon>
        <taxon>Halorubrum</taxon>
    </lineage>
</organism>
<feature type="region of interest" description="Disordered" evidence="1">
    <location>
        <begin position="176"/>
        <end position="201"/>
    </location>
</feature>
<protein>
    <submittedName>
        <fullName evidence="2">DUF1102 domain-containing protein</fullName>
    </submittedName>
</protein>
<sequence>MSRSRTRTALLLCLIGLAASLALATGATVIDGPADTLADDRVAIQPADGPNGEYAYLDGDDELVIDVSPTNPNLDGEFEGVNVNSRTAFGDVFTVTYTADELAHVWIEHDVDGLSFVVSDDSDEGYRSIESEEHNVTLGPNATASVGVVVDTTDEDAVPGTLSESAFGIHARVADPATEPSDFGGERDETGSTGPVTTVTAPSPSERVFVAENVDDGDTVRFDAGEMELAGAAVSLDRLDLLGASTRSYELEAAGSPDAFADAGPLEADDDPRPLAYLALAYDLDANDVEGLRLLFSAEPAYLDDTATALGDVTLYRLAADGEWAELDGDGDDERVVELGGSPADRDHFSATSEGLSVFAVAAHVPRIHATGASLPDGSVDAGDETVVGVDAENRGGAAGERSLTLAA</sequence>
<dbReference type="AlphaFoldDB" id="A0ABD5SH73"/>
<gene>
    <name evidence="2" type="ORF">ACFQEU_14955</name>
</gene>
<name>A0ABD5SH73_9EURY</name>
<evidence type="ECO:0000313" key="2">
    <source>
        <dbReference type="EMBL" id="MFC6754744.1"/>
    </source>
</evidence>
<evidence type="ECO:0000256" key="1">
    <source>
        <dbReference type="SAM" id="MobiDB-lite"/>
    </source>
</evidence>
<evidence type="ECO:0000313" key="3">
    <source>
        <dbReference type="Proteomes" id="UP001596442"/>
    </source>
</evidence>
<dbReference type="RefSeq" id="WP_379783444.1">
    <property type="nucleotide sequence ID" value="NZ_JBHSWW010000355.1"/>
</dbReference>
<dbReference type="InterPro" id="IPR009482">
    <property type="entry name" value="DUF1102"/>
</dbReference>
<proteinExistence type="predicted"/>
<feature type="compositionally biased region" description="Polar residues" evidence="1">
    <location>
        <begin position="191"/>
        <end position="201"/>
    </location>
</feature>
<dbReference type="EMBL" id="JBHSWW010000355">
    <property type="protein sequence ID" value="MFC6754744.1"/>
    <property type="molecule type" value="Genomic_DNA"/>
</dbReference>
<dbReference type="Pfam" id="PF06510">
    <property type="entry name" value="DUF1102"/>
    <property type="match status" value="1"/>
</dbReference>
<keyword evidence="3" id="KW-1185">Reference proteome</keyword>